<comment type="caution">
    <text evidence="2">The sequence shown here is derived from an EMBL/GenBank/DDBJ whole genome shotgun (WGS) entry which is preliminary data.</text>
</comment>
<organism evidence="2 3">
    <name type="scientific">Clostridium simiarum</name>
    <dbReference type="NCBI Taxonomy" id="2841506"/>
    <lineage>
        <taxon>Bacteria</taxon>
        <taxon>Bacillati</taxon>
        <taxon>Bacillota</taxon>
        <taxon>Clostridia</taxon>
        <taxon>Eubacteriales</taxon>
        <taxon>Clostridiaceae</taxon>
        <taxon>Clostridium</taxon>
    </lineage>
</organism>
<evidence type="ECO:0000313" key="3">
    <source>
        <dbReference type="Proteomes" id="UP000736583"/>
    </source>
</evidence>
<dbReference type="PANTHER" id="PTHR31143">
    <property type="match status" value="1"/>
</dbReference>
<dbReference type="Proteomes" id="UP000736583">
    <property type="component" value="Unassembled WGS sequence"/>
</dbReference>
<dbReference type="InterPro" id="IPR027365">
    <property type="entry name" value="GNAT_acetyltra_YdfB-like"/>
</dbReference>
<protein>
    <submittedName>
        <fullName evidence="2">GNAT family N-acetyltransferase</fullName>
    </submittedName>
</protein>
<evidence type="ECO:0000313" key="2">
    <source>
        <dbReference type="EMBL" id="MBU5593161.1"/>
    </source>
</evidence>
<dbReference type="EMBL" id="JAHLQL010000007">
    <property type="protein sequence ID" value="MBU5593161.1"/>
    <property type="molecule type" value="Genomic_DNA"/>
</dbReference>
<keyword evidence="3" id="KW-1185">Reference proteome</keyword>
<proteinExistence type="predicted"/>
<evidence type="ECO:0000259" key="1">
    <source>
        <dbReference type="PROSITE" id="PS51186"/>
    </source>
</evidence>
<dbReference type="PANTHER" id="PTHR31143:SF2">
    <property type="entry name" value="FR47-LIKE DOMAIN-CONTAINING PROTEIN-RELATED"/>
    <property type="match status" value="1"/>
</dbReference>
<dbReference type="RefSeq" id="WP_216457843.1">
    <property type="nucleotide sequence ID" value="NZ_JAHLQL010000007.1"/>
</dbReference>
<dbReference type="InterPro" id="IPR000182">
    <property type="entry name" value="GNAT_dom"/>
</dbReference>
<name>A0ABS6F3R6_9CLOT</name>
<reference evidence="2 3" key="1">
    <citation type="submission" date="2021-06" db="EMBL/GenBank/DDBJ databases">
        <authorList>
            <person name="Sun Q."/>
            <person name="Li D."/>
        </authorList>
    </citation>
    <scope>NUCLEOTIDE SEQUENCE [LARGE SCALE GENOMIC DNA]</scope>
    <source>
        <strain evidence="2 3">MSJ-4</strain>
    </source>
</reference>
<sequence length="356" mass="41485">MIKLNSKEFKKIAHLVKSQDELSVFSVISGVISGEIYVNNINNPTAALIQSSECNLIAGSPNDEVFNSEVSSELDFWDQLTPDSHEWIDKIPGIHKNHFVRKYKRRHYVLASDDFMECHAKLKEGYILEKVDISLLRQNLFENSEKLLEWIEGWGDDKKFQKYGTGYFVRNNKTIVSWSLSDCSFEKKIAIGIHTDERYRNNGFGKIVVSATVKDCFYKGYEKIDWLCVDSNKGSIAIAEKLGFKYNNEYYSFSSYPPIENLKDLSEVEWHEWGEYLENASKTETPLLWECLYCYIKSNDVEKTIDIMTTMKQKKITIDYSRFKDYIIKLQDYGLCSNFTKKVWIDFLNENIPCSD</sequence>
<dbReference type="PROSITE" id="PS51186">
    <property type="entry name" value="GNAT"/>
    <property type="match status" value="1"/>
</dbReference>
<dbReference type="Pfam" id="PF12746">
    <property type="entry name" value="GNAT_acetyltran"/>
    <property type="match status" value="1"/>
</dbReference>
<gene>
    <name evidence="2" type="ORF">KQI89_15540</name>
</gene>
<feature type="domain" description="N-acetyltransferase" evidence="1">
    <location>
        <begin position="120"/>
        <end position="263"/>
    </location>
</feature>
<accession>A0ABS6F3R6</accession>